<evidence type="ECO:0000256" key="5">
    <source>
        <dbReference type="ARBA" id="ARBA00022989"/>
    </source>
</evidence>
<keyword evidence="16" id="KW-1185">Reference proteome</keyword>
<dbReference type="PROSITE" id="PS50261">
    <property type="entry name" value="G_PROTEIN_RECEP_F2_4"/>
    <property type="match status" value="1"/>
</dbReference>
<evidence type="ECO:0000256" key="10">
    <source>
        <dbReference type="ARBA" id="ARBA00023224"/>
    </source>
</evidence>
<evidence type="ECO:0000256" key="7">
    <source>
        <dbReference type="ARBA" id="ARBA00023136"/>
    </source>
</evidence>
<dbReference type="PRINTS" id="PR00249">
    <property type="entry name" value="GPCRSECRETIN"/>
</dbReference>
<dbReference type="GO" id="GO:0017046">
    <property type="term" value="F:peptide hormone binding"/>
    <property type="evidence" value="ECO:0007669"/>
    <property type="project" value="TreeGrafter"/>
</dbReference>
<dbReference type="InterPro" id="IPR050332">
    <property type="entry name" value="GPCR_2"/>
</dbReference>
<dbReference type="GO" id="GO:0007166">
    <property type="term" value="P:cell surface receptor signaling pathway"/>
    <property type="evidence" value="ECO:0007669"/>
    <property type="project" value="InterPro"/>
</dbReference>
<keyword evidence="10" id="KW-0807">Transducer</keyword>
<keyword evidence="7 12" id="KW-0472">Membrane</keyword>
<feature type="compositionally biased region" description="Low complexity" evidence="11">
    <location>
        <begin position="453"/>
        <end position="462"/>
    </location>
</feature>
<dbReference type="InterPro" id="IPR001879">
    <property type="entry name" value="GPCR_2_extracellular_dom"/>
</dbReference>
<comment type="caution">
    <text evidence="15">The sequence shown here is derived from an EMBL/GenBank/DDBJ whole genome shotgun (WGS) entry which is preliminary data.</text>
</comment>
<feature type="transmembrane region" description="Helical" evidence="12">
    <location>
        <begin position="276"/>
        <end position="299"/>
    </location>
</feature>
<keyword evidence="5 12" id="KW-1133">Transmembrane helix</keyword>
<keyword evidence="9" id="KW-0325">Glycoprotein</keyword>
<dbReference type="OrthoDB" id="6022368at2759"/>
<reference evidence="15" key="1">
    <citation type="submission" date="2018-11" db="EMBL/GenBank/DDBJ databases">
        <authorList>
            <person name="Alioto T."/>
            <person name="Alioto T."/>
        </authorList>
    </citation>
    <scope>NUCLEOTIDE SEQUENCE</scope>
</reference>
<dbReference type="GO" id="GO:0007188">
    <property type="term" value="P:adenylate cyclase-modulating G protein-coupled receptor signaling pathway"/>
    <property type="evidence" value="ECO:0007669"/>
    <property type="project" value="TreeGrafter"/>
</dbReference>
<evidence type="ECO:0000313" key="16">
    <source>
        <dbReference type="Proteomes" id="UP000596742"/>
    </source>
</evidence>
<dbReference type="Pfam" id="PF02793">
    <property type="entry name" value="HRM"/>
    <property type="match status" value="1"/>
</dbReference>
<organism evidence="15 16">
    <name type="scientific">Mytilus galloprovincialis</name>
    <name type="common">Mediterranean mussel</name>
    <dbReference type="NCBI Taxonomy" id="29158"/>
    <lineage>
        <taxon>Eukaryota</taxon>
        <taxon>Metazoa</taxon>
        <taxon>Spiralia</taxon>
        <taxon>Lophotrochozoa</taxon>
        <taxon>Mollusca</taxon>
        <taxon>Bivalvia</taxon>
        <taxon>Autobranchia</taxon>
        <taxon>Pteriomorphia</taxon>
        <taxon>Mytilida</taxon>
        <taxon>Mytiloidea</taxon>
        <taxon>Mytilidae</taxon>
        <taxon>Mytilinae</taxon>
        <taxon>Mytilus</taxon>
    </lineage>
</organism>
<keyword evidence="8 15" id="KW-0675">Receptor</keyword>
<feature type="region of interest" description="Disordered" evidence="11">
    <location>
        <begin position="453"/>
        <end position="499"/>
    </location>
</feature>
<dbReference type="PROSITE" id="PS00650">
    <property type="entry name" value="G_PROTEIN_RECEP_F2_2"/>
    <property type="match status" value="1"/>
</dbReference>
<evidence type="ECO:0000259" key="14">
    <source>
        <dbReference type="PROSITE" id="PS50261"/>
    </source>
</evidence>
<keyword evidence="3" id="KW-1003">Cell membrane</keyword>
<dbReference type="InterPro" id="IPR017983">
    <property type="entry name" value="GPCR_2_secretin-like_CS"/>
</dbReference>
<dbReference type="Proteomes" id="UP000596742">
    <property type="component" value="Unassembled WGS sequence"/>
</dbReference>
<feature type="domain" description="G-protein coupled receptors family 2 profile 2" evidence="14">
    <location>
        <begin position="149"/>
        <end position="415"/>
    </location>
</feature>
<dbReference type="SUPFAM" id="SSF81321">
    <property type="entry name" value="Family A G protein-coupled receptor-like"/>
    <property type="match status" value="1"/>
</dbReference>
<dbReference type="Pfam" id="PF00002">
    <property type="entry name" value="7tm_2"/>
    <property type="match status" value="1"/>
</dbReference>
<evidence type="ECO:0000256" key="9">
    <source>
        <dbReference type="ARBA" id="ARBA00023180"/>
    </source>
</evidence>
<evidence type="ECO:0000256" key="12">
    <source>
        <dbReference type="SAM" id="Phobius"/>
    </source>
</evidence>
<evidence type="ECO:0000256" key="1">
    <source>
        <dbReference type="ARBA" id="ARBA00004651"/>
    </source>
</evidence>
<evidence type="ECO:0000313" key="15">
    <source>
        <dbReference type="EMBL" id="VDI17802.1"/>
    </source>
</evidence>
<comment type="subcellular location">
    <subcellularLocation>
        <location evidence="1">Cell membrane</location>
        <topology evidence="1">Multi-pass membrane protein</topology>
    </subcellularLocation>
</comment>
<dbReference type="AlphaFoldDB" id="A0A8B6DDR7"/>
<dbReference type="SUPFAM" id="SSF111418">
    <property type="entry name" value="Hormone receptor domain"/>
    <property type="match status" value="1"/>
</dbReference>
<dbReference type="InterPro" id="IPR036445">
    <property type="entry name" value="GPCR_2_extracell_dom_sf"/>
</dbReference>
<name>A0A8B6DDR7_MYTGA</name>
<dbReference type="Gene3D" id="1.20.1070.10">
    <property type="entry name" value="Rhodopsin 7-helix transmembrane proteins"/>
    <property type="match status" value="1"/>
</dbReference>
<feature type="transmembrane region" description="Helical" evidence="12">
    <location>
        <begin position="249"/>
        <end position="269"/>
    </location>
</feature>
<dbReference type="InterPro" id="IPR017981">
    <property type="entry name" value="GPCR_2-like_7TM"/>
</dbReference>
<protein>
    <submittedName>
        <fullName evidence="15">Parathyroid hormone receptor 1</fullName>
    </submittedName>
</protein>
<dbReference type="GO" id="GO:0008528">
    <property type="term" value="F:G protein-coupled peptide receptor activity"/>
    <property type="evidence" value="ECO:0007669"/>
    <property type="project" value="TreeGrafter"/>
</dbReference>
<accession>A0A8B6DDR7</accession>
<feature type="transmembrane region" description="Helical" evidence="12">
    <location>
        <begin position="393"/>
        <end position="414"/>
    </location>
</feature>
<dbReference type="CDD" id="cd15272">
    <property type="entry name" value="7tmB1_PTH-R_related"/>
    <property type="match status" value="1"/>
</dbReference>
<evidence type="ECO:0000256" key="3">
    <source>
        <dbReference type="ARBA" id="ARBA00022475"/>
    </source>
</evidence>
<dbReference type="PROSITE" id="PS50227">
    <property type="entry name" value="G_PROTEIN_RECEP_F2_3"/>
    <property type="match status" value="1"/>
</dbReference>
<dbReference type="GO" id="GO:0005886">
    <property type="term" value="C:plasma membrane"/>
    <property type="evidence" value="ECO:0007669"/>
    <property type="project" value="UniProtKB-SubCell"/>
</dbReference>
<evidence type="ECO:0000256" key="6">
    <source>
        <dbReference type="ARBA" id="ARBA00023040"/>
    </source>
</evidence>
<dbReference type="PANTHER" id="PTHR45620">
    <property type="entry name" value="PDF RECEPTOR-LIKE PROTEIN-RELATED"/>
    <property type="match status" value="1"/>
</dbReference>
<feature type="transmembrane region" description="Helical" evidence="12">
    <location>
        <begin position="359"/>
        <end position="381"/>
    </location>
</feature>
<gene>
    <name evidence="15" type="ORF">MGAL_10B058835</name>
</gene>
<dbReference type="InterPro" id="IPR000832">
    <property type="entry name" value="GPCR_2_secretin-like"/>
</dbReference>
<evidence type="ECO:0000256" key="8">
    <source>
        <dbReference type="ARBA" id="ARBA00023170"/>
    </source>
</evidence>
<sequence>MFNPLLFERLGAFKMNPVFLLAFFFLEAFGGVVDITLPEQNQGIGEANQTCTQLIEKEQNTKNDSFCERVWDTISCWPPTPPGSLATIPCPSYLNGFNTAAFAHKYCTGNGTWFYHPVLNLTWTDYTDCPYTSIMEDIPELIKKHMPYIRLVFNIGYGISLVSLVLATTLMIAFRRLRCPRNTVHINLFISFILRASISFMKENLLVNSAAFASDVKEVNGKLQFIMEGTHWQCKLFFTVFHYILATNYIWILVEGLYLNMLITVAVFSEKSGIKWFILFGWASPIAFVGPWVIVRAIYENTLCWNTHNNSGYFWIMRGPIVLSVAVNFIIFLNTIRVLYTKLTAFNSFETKKFRYRRLAKSTMVLIPLFGVHYIVFIGLPDNVSKEAELVKLYFEMFFNSIQGFVVALLFCFLNGDVQTEIAKTWKRFRLSHGGELIRSHRDTVTSYVSRGRGSIVSSSNSETERKTSNHELKPLTRIQNDANENHKTNGHVQWQDESSPMIDYQSDNCVENHRPND</sequence>
<feature type="transmembrane region" description="Helical" evidence="12">
    <location>
        <begin position="151"/>
        <end position="172"/>
    </location>
</feature>
<dbReference type="PANTHER" id="PTHR45620:SF1">
    <property type="entry name" value="G-PROTEIN COUPLED RECEPTORS FAMILY 2 PROFILE 2 DOMAIN-CONTAINING PROTEIN"/>
    <property type="match status" value="1"/>
</dbReference>
<dbReference type="PROSITE" id="PS00649">
    <property type="entry name" value="G_PROTEIN_RECEP_F2_1"/>
    <property type="match status" value="1"/>
</dbReference>
<proteinExistence type="inferred from homology"/>
<evidence type="ECO:0000256" key="11">
    <source>
        <dbReference type="SAM" id="MobiDB-lite"/>
    </source>
</evidence>
<feature type="domain" description="G-protein coupled receptors family 2 profile 1" evidence="13">
    <location>
        <begin position="50"/>
        <end position="133"/>
    </location>
</feature>
<feature type="compositionally biased region" description="Basic and acidic residues" evidence="11">
    <location>
        <begin position="463"/>
        <end position="475"/>
    </location>
</feature>
<keyword evidence="4 12" id="KW-0812">Transmembrane</keyword>
<evidence type="ECO:0000259" key="13">
    <source>
        <dbReference type="PROSITE" id="PS50227"/>
    </source>
</evidence>
<comment type="similarity">
    <text evidence="2">Belongs to the G-protein coupled receptor 2 family.</text>
</comment>
<keyword evidence="6" id="KW-0297">G-protein coupled receptor</keyword>
<dbReference type="SMART" id="SM00008">
    <property type="entry name" value="HormR"/>
    <property type="match status" value="1"/>
</dbReference>
<evidence type="ECO:0000256" key="2">
    <source>
        <dbReference type="ARBA" id="ARBA00005314"/>
    </source>
</evidence>
<dbReference type="EMBL" id="UYJE01003256">
    <property type="protein sequence ID" value="VDI17802.1"/>
    <property type="molecule type" value="Genomic_DNA"/>
</dbReference>
<evidence type="ECO:0000256" key="4">
    <source>
        <dbReference type="ARBA" id="ARBA00022692"/>
    </source>
</evidence>
<dbReference type="Gene3D" id="4.10.1240.10">
    <property type="entry name" value="GPCR, family 2, extracellular hormone receptor domain"/>
    <property type="match status" value="1"/>
</dbReference>
<feature type="transmembrane region" description="Helical" evidence="12">
    <location>
        <begin position="319"/>
        <end position="339"/>
    </location>
</feature>